<evidence type="ECO:0000313" key="2">
    <source>
        <dbReference type="Proteomes" id="UP000651482"/>
    </source>
</evidence>
<proteinExistence type="predicted"/>
<sequence>MTVQLYNIHLTNGEVLQVGEDYDLHGAQTIVNRFYKAGDNDILEFQTPFTSMYVPRKHILFIATADVLT</sequence>
<reference evidence="1" key="1">
    <citation type="submission" date="2020-08" db="EMBL/GenBank/DDBJ databases">
        <title>Genome public.</title>
        <authorList>
            <person name="Liu C."/>
            <person name="Sun Q."/>
        </authorList>
    </citation>
    <scope>NUCLEOTIDE SEQUENCE</scope>
    <source>
        <strain evidence="1">NSJ-40</strain>
    </source>
</reference>
<gene>
    <name evidence="1" type="ORF">IAG03_13630</name>
</gene>
<dbReference type="Proteomes" id="UP000651482">
    <property type="component" value="Unassembled WGS sequence"/>
</dbReference>
<comment type="caution">
    <text evidence="1">The sequence shown here is derived from an EMBL/GenBank/DDBJ whole genome shotgun (WGS) entry which is preliminary data.</text>
</comment>
<dbReference type="RefSeq" id="WP_249320648.1">
    <property type="nucleotide sequence ID" value="NZ_JACRSN010000033.1"/>
</dbReference>
<protein>
    <submittedName>
        <fullName evidence="1">Uncharacterized protein</fullName>
    </submittedName>
</protein>
<organism evidence="1 2">
    <name type="scientific">Yeguia hominis</name>
    <dbReference type="NCBI Taxonomy" id="2763662"/>
    <lineage>
        <taxon>Bacteria</taxon>
        <taxon>Bacillati</taxon>
        <taxon>Bacillota</taxon>
        <taxon>Clostridia</taxon>
        <taxon>Eubacteriales</taxon>
        <taxon>Yeguiaceae</taxon>
        <taxon>Yeguia</taxon>
    </lineage>
</organism>
<name>A0A926HTZ5_9FIRM</name>
<dbReference type="EMBL" id="JACRSN010000033">
    <property type="protein sequence ID" value="MBC8534996.1"/>
    <property type="molecule type" value="Genomic_DNA"/>
</dbReference>
<keyword evidence="2" id="KW-1185">Reference proteome</keyword>
<accession>A0A926HTZ5</accession>
<evidence type="ECO:0000313" key="1">
    <source>
        <dbReference type="EMBL" id="MBC8534996.1"/>
    </source>
</evidence>
<dbReference type="AlphaFoldDB" id="A0A926HTZ5"/>